<reference evidence="3" key="1">
    <citation type="journal article" date="2019" name="Int. J. Syst. Evol. Microbiol.">
        <title>The Global Catalogue of Microorganisms (GCM) 10K type strain sequencing project: providing services to taxonomists for standard genome sequencing and annotation.</title>
        <authorList>
            <consortium name="The Broad Institute Genomics Platform"/>
            <consortium name="The Broad Institute Genome Sequencing Center for Infectious Disease"/>
            <person name="Wu L."/>
            <person name="Ma J."/>
        </authorList>
    </citation>
    <scope>NUCLEOTIDE SEQUENCE [LARGE SCALE GENOMIC DNA]</scope>
    <source>
        <strain evidence="3">JCM 15900</strain>
    </source>
</reference>
<feature type="compositionally biased region" description="Low complexity" evidence="1">
    <location>
        <begin position="102"/>
        <end position="117"/>
    </location>
</feature>
<dbReference type="InterPro" id="IPR019933">
    <property type="entry name" value="DivIVA_domain"/>
</dbReference>
<dbReference type="NCBIfam" id="TIGR03544">
    <property type="entry name" value="DivI1A_domain"/>
    <property type="match status" value="1"/>
</dbReference>
<evidence type="ECO:0008006" key="4">
    <source>
        <dbReference type="Google" id="ProtNLM"/>
    </source>
</evidence>
<sequence length="123" mass="12733">MPIWIVVGVCAAVFLLCIAVAGARGAFDSGMGAREDDLPPAQRLPEAPTAEDLAGLRFTPVLWGYRPAEVDAALAALRERLAEYERAEAAGAAHRTARVPDPAHGAAAEAPAEASGADRPAHP</sequence>
<dbReference type="EMBL" id="BAAAPZ010000002">
    <property type="protein sequence ID" value="GAA2088214.1"/>
    <property type="molecule type" value="Genomic_DNA"/>
</dbReference>
<protein>
    <recommendedName>
        <fullName evidence="4">DivIVA domain-containing protein</fullName>
    </recommendedName>
</protein>
<accession>A0ABP5HYA2</accession>
<evidence type="ECO:0000313" key="2">
    <source>
        <dbReference type="EMBL" id="GAA2088214.1"/>
    </source>
</evidence>
<keyword evidence="3" id="KW-1185">Reference proteome</keyword>
<name>A0ABP5HYA2_9MICO</name>
<gene>
    <name evidence="2" type="ORF">GCM10009823_03140</name>
</gene>
<feature type="region of interest" description="Disordered" evidence="1">
    <location>
        <begin position="91"/>
        <end position="123"/>
    </location>
</feature>
<dbReference type="RefSeq" id="WP_344334591.1">
    <property type="nucleotide sequence ID" value="NZ_BAAAPZ010000002.1"/>
</dbReference>
<dbReference type="Proteomes" id="UP001500984">
    <property type="component" value="Unassembled WGS sequence"/>
</dbReference>
<organism evidence="2 3">
    <name type="scientific">Brevibacterium salitolerans</name>
    <dbReference type="NCBI Taxonomy" id="1403566"/>
    <lineage>
        <taxon>Bacteria</taxon>
        <taxon>Bacillati</taxon>
        <taxon>Actinomycetota</taxon>
        <taxon>Actinomycetes</taxon>
        <taxon>Micrococcales</taxon>
        <taxon>Brevibacteriaceae</taxon>
        <taxon>Brevibacterium</taxon>
    </lineage>
</organism>
<evidence type="ECO:0000313" key="3">
    <source>
        <dbReference type="Proteomes" id="UP001500984"/>
    </source>
</evidence>
<comment type="caution">
    <text evidence="2">The sequence shown here is derived from an EMBL/GenBank/DDBJ whole genome shotgun (WGS) entry which is preliminary data.</text>
</comment>
<proteinExistence type="predicted"/>
<evidence type="ECO:0000256" key="1">
    <source>
        <dbReference type="SAM" id="MobiDB-lite"/>
    </source>
</evidence>